<dbReference type="Pfam" id="PF03109">
    <property type="entry name" value="ABC1"/>
    <property type="match status" value="1"/>
</dbReference>
<dbReference type="CDD" id="cd05121">
    <property type="entry name" value="ABC1_ADCK3-like"/>
    <property type="match status" value="1"/>
</dbReference>
<dbReference type="PANTHER" id="PTHR10566:SF113">
    <property type="entry name" value="PROTEIN ACTIVITY OF BC1 COMPLEX KINASE 7, CHLOROPLASTIC"/>
    <property type="match status" value="1"/>
</dbReference>
<feature type="domain" description="Protein kinase" evidence="3">
    <location>
        <begin position="109"/>
        <end position="468"/>
    </location>
</feature>
<evidence type="ECO:0000256" key="1">
    <source>
        <dbReference type="ARBA" id="ARBA00009670"/>
    </source>
</evidence>
<dbReference type="SUPFAM" id="SSF56112">
    <property type="entry name" value="Protein kinase-like (PK-like)"/>
    <property type="match status" value="1"/>
</dbReference>
<dbReference type="EMBL" id="FMXB01000001">
    <property type="protein sequence ID" value="SDA37618.1"/>
    <property type="molecule type" value="Genomic_DNA"/>
</dbReference>
<keyword evidence="4" id="KW-0830">Ubiquinone</keyword>
<dbReference type="GO" id="GO:0005524">
    <property type="term" value="F:ATP binding"/>
    <property type="evidence" value="ECO:0007669"/>
    <property type="project" value="InterPro"/>
</dbReference>
<comment type="similarity">
    <text evidence="1">Belongs to the protein kinase superfamily. ADCK protein kinase family.</text>
</comment>
<dbReference type="Proteomes" id="UP000323439">
    <property type="component" value="Unassembled WGS sequence"/>
</dbReference>
<accession>A0A1G5UWA4</accession>
<dbReference type="OrthoDB" id="8087at2157"/>
<dbReference type="InterPro" id="IPR011009">
    <property type="entry name" value="Kinase-like_dom_sf"/>
</dbReference>
<keyword evidence="5" id="KW-1185">Reference proteome</keyword>
<dbReference type="Gene3D" id="1.10.510.10">
    <property type="entry name" value="Transferase(Phosphotransferase) domain 1"/>
    <property type="match status" value="1"/>
</dbReference>
<evidence type="ECO:0000259" key="3">
    <source>
        <dbReference type="PROSITE" id="PS50011"/>
    </source>
</evidence>
<evidence type="ECO:0000313" key="5">
    <source>
        <dbReference type="Proteomes" id="UP000323439"/>
    </source>
</evidence>
<keyword evidence="2" id="KW-0472">Membrane</keyword>
<sequence>MGKEEKKVARKRFDEIMGVAKNHHLANLLKDKGEDENFEVSDLRYAMEELGPAFIKLGQLLATRPDMVGNEIADDLKLLRDNTPLTPFDEIREVIEGELGQPLEEIYSEFNEEPLGFASIGQVYKATLKENGMDVAVKVQKPGIREVIEPDVKILIKVAGTVDKYVSKSRTYNLPAMAKEFERSIFKELNYLEEVKNIGKITKNFEDVEYIKIPEVYPQLCTSKVINMELIDGYELPDLYDNEIEGINNAEIAQYGCQSYLKQVLIDGFFHADPHPGNLFVTRDNRLCYIDFGMIGVVNDTFRSNFAQLVLLLLDGNSHHLINQLLYMNIITPEQNTDEFKEDIDDLLNSYLGVDMDQMDGIFDDLMNVMIRHNIILPREFVMIGRGIILIEEAGDKLDPHFNLTAELEKFAKDMIKSKFEPGNLVGGGFNYIVEIEHLLKDLPDRLNSTLDKVEKGEIELTMNHTGLDDLKNQLSISLIVSALLVGSSIAIMADKGPKVWDISAIGFLGFLFSAILGIYLIIKYIRN</sequence>
<feature type="transmembrane region" description="Helical" evidence="2">
    <location>
        <begin position="500"/>
        <end position="523"/>
    </location>
</feature>
<dbReference type="InterPro" id="IPR000719">
    <property type="entry name" value="Prot_kinase_dom"/>
</dbReference>
<dbReference type="InterPro" id="IPR050154">
    <property type="entry name" value="UbiB_kinase"/>
</dbReference>
<proteinExistence type="inferred from homology"/>
<dbReference type="SMART" id="SM00220">
    <property type="entry name" value="S_TKc"/>
    <property type="match status" value="1"/>
</dbReference>
<name>A0A1G5UWA4_9EURY</name>
<keyword evidence="2" id="KW-0812">Transmembrane</keyword>
<feature type="transmembrane region" description="Helical" evidence="2">
    <location>
        <begin position="475"/>
        <end position="494"/>
    </location>
</feature>
<keyword evidence="2" id="KW-1133">Transmembrane helix</keyword>
<dbReference type="PANTHER" id="PTHR10566">
    <property type="entry name" value="CHAPERONE-ACTIVITY OF BC1 COMPLEX CABC1 -RELATED"/>
    <property type="match status" value="1"/>
</dbReference>
<dbReference type="AlphaFoldDB" id="A0A1G5UWA4"/>
<evidence type="ECO:0000256" key="2">
    <source>
        <dbReference type="SAM" id="Phobius"/>
    </source>
</evidence>
<evidence type="ECO:0000313" key="4">
    <source>
        <dbReference type="EMBL" id="SDA37618.1"/>
    </source>
</evidence>
<organism evidence="4 5">
    <name type="scientific">Methanobrevibacter millerae</name>
    <dbReference type="NCBI Taxonomy" id="230361"/>
    <lineage>
        <taxon>Archaea</taxon>
        <taxon>Methanobacteriati</taxon>
        <taxon>Methanobacteriota</taxon>
        <taxon>Methanomada group</taxon>
        <taxon>Methanobacteria</taxon>
        <taxon>Methanobacteriales</taxon>
        <taxon>Methanobacteriaceae</taxon>
        <taxon>Methanobrevibacter</taxon>
    </lineage>
</organism>
<dbReference type="PROSITE" id="PS50011">
    <property type="entry name" value="PROTEIN_KINASE_DOM"/>
    <property type="match status" value="1"/>
</dbReference>
<dbReference type="GO" id="GO:0004672">
    <property type="term" value="F:protein kinase activity"/>
    <property type="evidence" value="ECO:0007669"/>
    <property type="project" value="InterPro"/>
</dbReference>
<reference evidence="4 5" key="1">
    <citation type="submission" date="2016-10" db="EMBL/GenBank/DDBJ databases">
        <authorList>
            <person name="Varghese N."/>
            <person name="Submissions S."/>
        </authorList>
    </citation>
    <scope>NUCLEOTIDE SEQUENCE [LARGE SCALE GENOMIC DNA]</scope>
    <source>
        <strain evidence="4 5">DSM 16643</strain>
    </source>
</reference>
<gene>
    <name evidence="4" type="ORF">SAMN02910315_00146</name>
</gene>
<protein>
    <submittedName>
        <fullName evidence="4">Ubiquinone biosynthesis protein</fullName>
    </submittedName>
</protein>
<dbReference type="RefSeq" id="WP_149730797.1">
    <property type="nucleotide sequence ID" value="NZ_FMXB01000001.1"/>
</dbReference>
<dbReference type="InterPro" id="IPR004147">
    <property type="entry name" value="ABC1_dom"/>
</dbReference>